<organism evidence="1 2">
    <name type="scientific">Stenotrophomonas rhizophila</name>
    <dbReference type="NCBI Taxonomy" id="216778"/>
    <lineage>
        <taxon>Bacteria</taxon>
        <taxon>Pseudomonadati</taxon>
        <taxon>Pseudomonadota</taxon>
        <taxon>Gammaproteobacteria</taxon>
        <taxon>Lysobacterales</taxon>
        <taxon>Lysobacteraceae</taxon>
        <taxon>Stenotrophomonas</taxon>
    </lineage>
</organism>
<evidence type="ECO:0000313" key="2">
    <source>
        <dbReference type="Proteomes" id="UP000449004"/>
    </source>
</evidence>
<comment type="caution">
    <text evidence="1">The sequence shown here is derived from an EMBL/GenBank/DDBJ whole genome shotgun (WGS) entry which is preliminary data.</text>
</comment>
<reference evidence="1 2" key="1">
    <citation type="submission" date="2019-10" db="EMBL/GenBank/DDBJ databases">
        <title>Halotolerant bacteria associated to Saharan-endemic halophytes Stipa tenacissima L. and Atriplex halimus L mitigate salt stress and promote growth of tomato plants.</title>
        <authorList>
            <person name="Dif G."/>
        </authorList>
    </citation>
    <scope>NUCLEOTIDE SEQUENCE [LARGE SCALE GENOMIC DNA]</scope>
    <source>
        <strain evidence="1 2">IS26</strain>
    </source>
</reference>
<accession>A0A7V7YJV6</accession>
<sequence>MPLNLNCQDTDSIELDELVEFLFDNNIQPMDQASLAAAAPMLRKLSNNRSFLAERACEELKDFRNLQTANTYSAQVFMLYLPQRRGQAFFIRACFWPSNADQVVKTSGTDPFFYHKPHDHNFNFLTVGYHGPGYCSDYYEYDYDSCDGVCGANVSLNFIEQSCLSKGKVLLYRAFTDIHNQLPADSFSVSLNIMENSIRASMMDQYAFDLKTGQISGLINRSSAVSIFSTVAALGRGEQLEVLRSIAKRHEIDRVRLSALDALANAAKSPEDALDVWSVIGEADPAFLRGWRRVRTTEIESLSKRIA</sequence>
<evidence type="ECO:0000313" key="1">
    <source>
        <dbReference type="EMBL" id="KAB7632569.1"/>
    </source>
</evidence>
<name>A0A7V7YJV6_9GAMM</name>
<dbReference type="RefSeq" id="WP_152150859.1">
    <property type="nucleotide sequence ID" value="NZ_WELC01000002.1"/>
</dbReference>
<dbReference type="AlphaFoldDB" id="A0A7V7YJV6"/>
<proteinExistence type="predicted"/>
<dbReference type="EMBL" id="WELC01000002">
    <property type="protein sequence ID" value="KAB7632569.1"/>
    <property type="molecule type" value="Genomic_DNA"/>
</dbReference>
<gene>
    <name evidence="1" type="ORF">F9K92_01590</name>
</gene>
<protein>
    <submittedName>
        <fullName evidence="1">Transposase</fullName>
    </submittedName>
</protein>
<dbReference type="Proteomes" id="UP000449004">
    <property type="component" value="Unassembled WGS sequence"/>
</dbReference>